<comment type="caution">
    <text evidence="1">The sequence shown here is derived from an EMBL/GenBank/DDBJ whole genome shotgun (WGS) entry which is preliminary data.</text>
</comment>
<evidence type="ECO:0000313" key="1">
    <source>
        <dbReference type="EMBL" id="MDR7666340.1"/>
    </source>
</evidence>
<sequence length="53" mass="5684">MNCSELKEGQVLVCEGCGFELKVANECGDDKCSTDVCCTGNIKCCGESMKLKE</sequence>
<gene>
    <name evidence="1" type="ORF">RG963_11220</name>
</gene>
<protein>
    <recommendedName>
        <fullName evidence="3">Membrane associated protein</fullName>
    </recommendedName>
</protein>
<reference evidence="2" key="1">
    <citation type="submission" date="2023-07" db="EMBL/GenBank/DDBJ databases">
        <title>Whole-genome sequencing of a new Methanosarcina sp. Z-7115.</title>
        <authorList>
            <person name="Zhilina T.N."/>
            <person name="Merkel A.Y."/>
        </authorList>
    </citation>
    <scope>NUCLEOTIDE SEQUENCE [LARGE SCALE GENOMIC DNA]</scope>
    <source>
        <strain evidence="2">Z-7115</strain>
    </source>
</reference>
<dbReference type="EMBL" id="JAVKPK010000046">
    <property type="protein sequence ID" value="MDR7666340.1"/>
    <property type="molecule type" value="Genomic_DNA"/>
</dbReference>
<evidence type="ECO:0000313" key="2">
    <source>
        <dbReference type="Proteomes" id="UP001246244"/>
    </source>
</evidence>
<keyword evidence="2" id="KW-1185">Reference proteome</keyword>
<dbReference type="Proteomes" id="UP001246244">
    <property type="component" value="Unassembled WGS sequence"/>
</dbReference>
<accession>A0ABU2D2X4</accession>
<name>A0ABU2D2X4_9EURY</name>
<dbReference type="RefSeq" id="WP_310576368.1">
    <property type="nucleotide sequence ID" value="NZ_JAVKPK010000046.1"/>
</dbReference>
<evidence type="ECO:0008006" key="3">
    <source>
        <dbReference type="Google" id="ProtNLM"/>
    </source>
</evidence>
<organism evidence="1 2">
    <name type="scientific">Methanosarcina baikalica</name>
    <dbReference type="NCBI Taxonomy" id="3073890"/>
    <lineage>
        <taxon>Archaea</taxon>
        <taxon>Methanobacteriati</taxon>
        <taxon>Methanobacteriota</taxon>
        <taxon>Stenosarchaea group</taxon>
        <taxon>Methanomicrobia</taxon>
        <taxon>Methanosarcinales</taxon>
        <taxon>Methanosarcinaceae</taxon>
        <taxon>Methanosarcina</taxon>
    </lineage>
</organism>
<proteinExistence type="predicted"/>